<evidence type="ECO:0000259" key="9">
    <source>
        <dbReference type="Pfam" id="PF04101"/>
    </source>
</evidence>
<dbReference type="SUPFAM" id="SSF53756">
    <property type="entry name" value="UDP-Glycosyltransferase/glycogen phosphorylase"/>
    <property type="match status" value="1"/>
</dbReference>
<dbReference type="GeneID" id="14894013"/>
<dbReference type="OMA" id="LMHNHQV"/>
<reference evidence="10 11" key="1">
    <citation type="submission" date="2012-10" db="EMBL/GenBank/DDBJ databases">
        <authorList>
            <person name="Zafar N."/>
            <person name="Inman J."/>
            <person name="Hall N."/>
            <person name="Lorenzi H."/>
            <person name="Caler E."/>
        </authorList>
    </citation>
    <scope>NUCLEOTIDE SEQUENCE [LARGE SCALE GENOMIC DNA]</scope>
    <source>
        <strain evidence="10 11">IP1</strain>
    </source>
</reference>
<evidence type="ECO:0000256" key="2">
    <source>
        <dbReference type="ARBA" id="ARBA00009731"/>
    </source>
</evidence>
<dbReference type="Proteomes" id="UP000014680">
    <property type="component" value="Unassembled WGS sequence"/>
</dbReference>
<evidence type="ECO:0000256" key="1">
    <source>
        <dbReference type="ARBA" id="ARBA00004389"/>
    </source>
</evidence>
<feature type="transmembrane region" description="Helical" evidence="8">
    <location>
        <begin position="263"/>
        <end position="285"/>
    </location>
</feature>
<organism evidence="10 11">
    <name type="scientific">Entamoeba invadens IP1</name>
    <dbReference type="NCBI Taxonomy" id="370355"/>
    <lineage>
        <taxon>Eukaryota</taxon>
        <taxon>Amoebozoa</taxon>
        <taxon>Evosea</taxon>
        <taxon>Archamoebae</taxon>
        <taxon>Mastigamoebida</taxon>
        <taxon>Entamoebidae</taxon>
        <taxon>Entamoeba</taxon>
    </lineage>
</organism>
<dbReference type="GO" id="GO:0006488">
    <property type="term" value="P:dolichol-linked oligosaccharide biosynthetic process"/>
    <property type="evidence" value="ECO:0007669"/>
    <property type="project" value="InterPro"/>
</dbReference>
<evidence type="ECO:0000256" key="5">
    <source>
        <dbReference type="ARBA" id="ARBA00022824"/>
    </source>
</evidence>
<dbReference type="EMBL" id="KB206169">
    <property type="protein sequence ID" value="ELP94796.1"/>
    <property type="molecule type" value="Genomic_DNA"/>
</dbReference>
<dbReference type="GO" id="GO:0004577">
    <property type="term" value="F:N-acetylglucosaminyldiphosphodolichol N-acetylglucosaminyltransferase activity"/>
    <property type="evidence" value="ECO:0007669"/>
    <property type="project" value="TreeGrafter"/>
</dbReference>
<dbReference type="OrthoDB" id="17098at2759"/>
<sequence>MKVFVTVGTTEFEDLVTQFTDGKFLELLKMKGVEEITIQYGRGKVIPQSTESMKITTFGLKNTISEEMRSADVIITHAGAGSVSEALSLRKPTIVVINDKLMNNHQIEMAKKLSDLHAVTLCESPSSLYTVIAQCTFERQKDIVLDSKSDKVKIAECLEEWCGLNTKKEVCVVLGSGGHTSEMLHILTPLDEKCSNNIIRYDVIVAESDTISQTKMLSLKGKSVIHKIPRSRNVGQSYITSVFTTIYALIMSVVLTFKLKPDVLLCNGPGTCVPVVVSCWFLNLFRTKKTKLIYFESVCRVTSLSLTSKILKYFVDIFVVQWEELQQLNKKALVHHFFYSIN</sequence>
<dbReference type="AlphaFoldDB" id="A0A0A1UDW5"/>
<dbReference type="InterPro" id="IPR013969">
    <property type="entry name" value="Oligosacch_biosynth_Alg14"/>
</dbReference>
<evidence type="ECO:0000256" key="4">
    <source>
        <dbReference type="ARBA" id="ARBA00022692"/>
    </source>
</evidence>
<dbReference type="Gene3D" id="3.40.50.2000">
    <property type="entry name" value="Glycogen Phosphorylase B"/>
    <property type="match status" value="2"/>
</dbReference>
<accession>A0A0A1UDW5</accession>
<dbReference type="InterPro" id="IPR007235">
    <property type="entry name" value="Glyco_trans_28_C"/>
</dbReference>
<gene>
    <name evidence="10" type="ORF">EIN_246900</name>
</gene>
<comment type="similarity">
    <text evidence="2">Belongs to the ALG14 family.</text>
</comment>
<keyword evidence="6 8" id="KW-1133">Transmembrane helix</keyword>
<keyword evidence="11" id="KW-1185">Reference proteome</keyword>
<feature type="domain" description="Glycosyl transferase family 28 C-terminal" evidence="9">
    <location>
        <begin position="3"/>
        <end position="148"/>
    </location>
</feature>
<keyword evidence="4 8" id="KW-0812">Transmembrane</keyword>
<keyword evidence="7 8" id="KW-0472">Membrane</keyword>
<evidence type="ECO:0000256" key="6">
    <source>
        <dbReference type="ARBA" id="ARBA00022989"/>
    </source>
</evidence>
<dbReference type="PANTHER" id="PTHR12154">
    <property type="entry name" value="GLYCOSYL TRANSFERASE-RELATED"/>
    <property type="match status" value="1"/>
</dbReference>
<protein>
    <recommendedName>
        <fullName evidence="3">UDP-N-acetylglucosamine transferase subunit ALG14</fullName>
    </recommendedName>
</protein>
<dbReference type="Pfam" id="PF04101">
    <property type="entry name" value="Glyco_tran_28_C"/>
    <property type="match status" value="1"/>
</dbReference>
<evidence type="ECO:0000256" key="7">
    <source>
        <dbReference type="ARBA" id="ARBA00023136"/>
    </source>
</evidence>
<dbReference type="VEuPathDB" id="AmoebaDB:EIN_246900"/>
<dbReference type="PANTHER" id="PTHR12154:SF4">
    <property type="entry name" value="UDP-N-ACETYLGLUCOSAMINE TRANSFERASE SUBUNIT ALG14 HOMOLOG"/>
    <property type="match status" value="1"/>
</dbReference>
<comment type="subcellular location">
    <subcellularLocation>
        <location evidence="1">Endoplasmic reticulum membrane</location>
        <topology evidence="1">Single-pass membrane protein</topology>
    </subcellularLocation>
</comment>
<dbReference type="Pfam" id="PF08660">
    <property type="entry name" value="Alg14"/>
    <property type="match status" value="1"/>
</dbReference>
<dbReference type="GO" id="GO:0043541">
    <property type="term" value="C:UDP-N-acetylglucosamine transferase complex"/>
    <property type="evidence" value="ECO:0007669"/>
    <property type="project" value="TreeGrafter"/>
</dbReference>
<dbReference type="KEGG" id="eiv:EIN_246900"/>
<evidence type="ECO:0000256" key="3">
    <source>
        <dbReference type="ARBA" id="ARBA00017467"/>
    </source>
</evidence>
<evidence type="ECO:0000256" key="8">
    <source>
        <dbReference type="SAM" id="Phobius"/>
    </source>
</evidence>
<keyword evidence="5" id="KW-0256">Endoplasmic reticulum</keyword>
<name>A0A0A1UDW5_ENTIV</name>
<proteinExistence type="inferred from homology"/>
<evidence type="ECO:0000313" key="10">
    <source>
        <dbReference type="EMBL" id="ELP94796.1"/>
    </source>
</evidence>
<feature type="transmembrane region" description="Helical" evidence="8">
    <location>
        <begin position="237"/>
        <end position="257"/>
    </location>
</feature>
<evidence type="ECO:0000313" key="11">
    <source>
        <dbReference type="Proteomes" id="UP000014680"/>
    </source>
</evidence>
<dbReference type="RefSeq" id="XP_004261567.1">
    <property type="nucleotide sequence ID" value="XM_004261519.1"/>
</dbReference>